<dbReference type="SMART" id="SM00530">
    <property type="entry name" value="HTH_XRE"/>
    <property type="match status" value="1"/>
</dbReference>
<comment type="caution">
    <text evidence="5">The sequence shown here is derived from an EMBL/GenBank/DDBJ whole genome shotgun (WGS) entry which is preliminary data.</text>
</comment>
<evidence type="ECO:0000313" key="6">
    <source>
        <dbReference type="Proteomes" id="UP000446768"/>
    </source>
</evidence>
<keyword evidence="1" id="KW-0805">Transcription regulation</keyword>
<keyword evidence="2" id="KW-0238">DNA-binding</keyword>
<feature type="domain" description="HTH cro/C1-type" evidence="4">
    <location>
        <begin position="7"/>
        <end position="62"/>
    </location>
</feature>
<evidence type="ECO:0000256" key="1">
    <source>
        <dbReference type="ARBA" id="ARBA00023015"/>
    </source>
</evidence>
<sequence length="230" mass="25592">MNWHNRLTQARLAKNIKKSDFAKLIGVSAPTVTQWENGETKKIEGSNLVRVCSVLEISPEWLLHGTSEMAIEPGLHIPGAMRVVVVDEDSPGIVRIPLGSLKLQAGVNGVSLEPDRRDGGTLGISLNWVQRKGYDPEQLIAMPVTGDSMAPTICEGDTVIINKSDKKLVDNAVYAINYEGEPVVKRMARDAGQWWMMSDNPDQRRYFRRACHGKDCIIIGRVVRREGDQF</sequence>
<accession>A0A7X2IME5</accession>
<dbReference type="PANTHER" id="PTHR40661">
    <property type="match status" value="1"/>
</dbReference>
<organism evidence="5 6">
    <name type="scientific">Pseudoduganella rivuli</name>
    <dbReference type="NCBI Taxonomy" id="2666085"/>
    <lineage>
        <taxon>Bacteria</taxon>
        <taxon>Pseudomonadati</taxon>
        <taxon>Pseudomonadota</taxon>
        <taxon>Betaproteobacteria</taxon>
        <taxon>Burkholderiales</taxon>
        <taxon>Oxalobacteraceae</taxon>
        <taxon>Telluria group</taxon>
        <taxon>Pseudoduganella</taxon>
    </lineage>
</organism>
<dbReference type="Pfam" id="PF01381">
    <property type="entry name" value="HTH_3"/>
    <property type="match status" value="1"/>
</dbReference>
<dbReference type="CDD" id="cd00093">
    <property type="entry name" value="HTH_XRE"/>
    <property type="match status" value="1"/>
</dbReference>
<dbReference type="Gene3D" id="2.10.109.10">
    <property type="entry name" value="Umud Fragment, subunit A"/>
    <property type="match status" value="1"/>
</dbReference>
<dbReference type="InterPro" id="IPR010982">
    <property type="entry name" value="Lambda_DNA-bd_dom_sf"/>
</dbReference>
<dbReference type="GO" id="GO:0003677">
    <property type="term" value="F:DNA binding"/>
    <property type="evidence" value="ECO:0007669"/>
    <property type="project" value="UniProtKB-KW"/>
</dbReference>
<dbReference type="InterPro" id="IPR015927">
    <property type="entry name" value="Peptidase_S24_S26A/B/C"/>
</dbReference>
<dbReference type="Pfam" id="PF00717">
    <property type="entry name" value="Peptidase_S24"/>
    <property type="match status" value="1"/>
</dbReference>
<keyword evidence="6" id="KW-1185">Reference proteome</keyword>
<dbReference type="PROSITE" id="PS50943">
    <property type="entry name" value="HTH_CROC1"/>
    <property type="match status" value="1"/>
</dbReference>
<dbReference type="Proteomes" id="UP000446768">
    <property type="component" value="Unassembled WGS sequence"/>
</dbReference>
<dbReference type="AlphaFoldDB" id="A0A7X2IME5"/>
<proteinExistence type="predicted"/>
<evidence type="ECO:0000256" key="2">
    <source>
        <dbReference type="ARBA" id="ARBA00023125"/>
    </source>
</evidence>
<dbReference type="InterPro" id="IPR001387">
    <property type="entry name" value="Cro/C1-type_HTH"/>
</dbReference>
<dbReference type="RefSeq" id="WP_154374211.1">
    <property type="nucleotide sequence ID" value="NZ_WKJJ01000007.1"/>
</dbReference>
<gene>
    <name evidence="5" type="ORF">GJ700_12525</name>
</gene>
<keyword evidence="3" id="KW-0804">Transcription</keyword>
<dbReference type="CDD" id="cd06529">
    <property type="entry name" value="S24_LexA-like"/>
    <property type="match status" value="1"/>
</dbReference>
<reference evidence="5 6" key="1">
    <citation type="submission" date="2019-11" db="EMBL/GenBank/DDBJ databases">
        <title>Novel species isolated from a subtropical stream in China.</title>
        <authorList>
            <person name="Lu H."/>
        </authorList>
    </citation>
    <scope>NUCLEOTIDE SEQUENCE [LARGE SCALE GENOMIC DNA]</scope>
    <source>
        <strain evidence="5 6">FT92W</strain>
    </source>
</reference>
<name>A0A7X2IME5_9BURK</name>
<evidence type="ECO:0000256" key="3">
    <source>
        <dbReference type="ARBA" id="ARBA00023163"/>
    </source>
</evidence>
<evidence type="ECO:0000313" key="5">
    <source>
        <dbReference type="EMBL" id="MRV72535.1"/>
    </source>
</evidence>
<dbReference type="InterPro" id="IPR036286">
    <property type="entry name" value="LexA/Signal_pep-like_sf"/>
</dbReference>
<dbReference type="SUPFAM" id="SSF47413">
    <property type="entry name" value="lambda repressor-like DNA-binding domains"/>
    <property type="match status" value="1"/>
</dbReference>
<dbReference type="EMBL" id="WKJJ01000007">
    <property type="protein sequence ID" value="MRV72535.1"/>
    <property type="molecule type" value="Genomic_DNA"/>
</dbReference>
<dbReference type="InterPro" id="IPR039418">
    <property type="entry name" value="LexA-like"/>
</dbReference>
<dbReference type="Gene3D" id="1.10.260.40">
    <property type="entry name" value="lambda repressor-like DNA-binding domains"/>
    <property type="match status" value="1"/>
</dbReference>
<protein>
    <submittedName>
        <fullName evidence="5">Helix-turn-helix domain-containing protein</fullName>
    </submittedName>
</protein>
<dbReference type="PANTHER" id="PTHR40661:SF1">
    <property type="entry name" value="HTH CRO_C1-TYPE DOMAIN-CONTAINING PROTEIN"/>
    <property type="match status" value="1"/>
</dbReference>
<dbReference type="SUPFAM" id="SSF51306">
    <property type="entry name" value="LexA/Signal peptidase"/>
    <property type="match status" value="1"/>
</dbReference>
<evidence type="ECO:0000259" key="4">
    <source>
        <dbReference type="PROSITE" id="PS50943"/>
    </source>
</evidence>